<dbReference type="Pfam" id="PF05971">
    <property type="entry name" value="Methyltransf_10"/>
    <property type="match status" value="1"/>
</dbReference>
<feature type="region of interest" description="Disordered" evidence="7">
    <location>
        <begin position="1"/>
        <end position="32"/>
    </location>
</feature>
<dbReference type="EMBL" id="MAJU01000004">
    <property type="protein sequence ID" value="OCH23365.1"/>
    <property type="molecule type" value="Genomic_DNA"/>
</dbReference>
<sequence>MSHSHSHFSKNKSASKSNNEAPIKKSMHPRNKHNASYDFPALIATSPELKAFVETNQYGNESINFSDPLAVKALNKALLAHFYDVPFWDIPEGYLCPPIPGRADYIHNIADLLAITNDGEIPTGKSVKGLDIGVGANCVYPILGHSEYKWNFVGSDTDPQALKMASFIANNNPSLKKSIECRLQANDEHIFKGIIKPQDEFAFTMCNPPFHASEEEATAGSERKQQNLATSKSKKGHAYNELKGVKKLNFGGQNTELWYEGGEIAFITKMAQESCEFALQVQWFTTLISKKENVDTLYQELTRLGVKTIKTIDMAQGHKISRFVAWTFQANVNL</sequence>
<keyword evidence="2 6" id="KW-0698">rRNA processing</keyword>
<comment type="function">
    <text evidence="6">Specifically methylates the adenine in position 1618 of 23S rRNA.</text>
</comment>
<dbReference type="GO" id="GO:0070475">
    <property type="term" value="P:rRNA base methylation"/>
    <property type="evidence" value="ECO:0007669"/>
    <property type="project" value="TreeGrafter"/>
</dbReference>
<evidence type="ECO:0000256" key="7">
    <source>
        <dbReference type="SAM" id="MobiDB-lite"/>
    </source>
</evidence>
<reference evidence="8 9" key="1">
    <citation type="submission" date="2016-06" db="EMBL/GenBank/DDBJ databases">
        <authorList>
            <person name="Kjaerup R.B."/>
            <person name="Dalgaard T.S."/>
            <person name="Juul-Madsen H.R."/>
        </authorList>
    </citation>
    <scope>NUCLEOTIDE SEQUENCE [LARGE SCALE GENOMIC DNA]</scope>
    <source>
        <strain evidence="8 9">1S159</strain>
    </source>
</reference>
<dbReference type="HAMAP" id="MF_01848">
    <property type="entry name" value="23SrRNA_methyltr_F"/>
    <property type="match status" value="1"/>
</dbReference>
<evidence type="ECO:0000256" key="6">
    <source>
        <dbReference type="HAMAP-Rule" id="MF_01848"/>
    </source>
</evidence>
<dbReference type="InterPro" id="IPR029063">
    <property type="entry name" value="SAM-dependent_MTases_sf"/>
</dbReference>
<keyword evidence="1 6" id="KW-0963">Cytoplasm</keyword>
<comment type="caution">
    <text evidence="8">The sequence shown here is derived from an EMBL/GenBank/DDBJ whole genome shotgun (WGS) entry which is preliminary data.</text>
</comment>
<dbReference type="InterPro" id="IPR016909">
    <property type="entry name" value="rRNA_lsu_MeTfrase_F"/>
</dbReference>
<feature type="region of interest" description="Disordered" evidence="7">
    <location>
        <begin position="214"/>
        <end position="235"/>
    </location>
</feature>
<name>A0A1B9P4C5_ALILO</name>
<evidence type="ECO:0000256" key="3">
    <source>
        <dbReference type="ARBA" id="ARBA00022603"/>
    </source>
</evidence>
<feature type="compositionally biased region" description="Basic residues" evidence="7">
    <location>
        <begin position="1"/>
        <end position="10"/>
    </location>
</feature>
<dbReference type="STRING" id="688.A6E04_05510"/>
<accession>A0A1B9P4C5</accession>
<keyword evidence="5 6" id="KW-0949">S-adenosyl-L-methionine</keyword>
<evidence type="ECO:0000313" key="8">
    <source>
        <dbReference type="EMBL" id="OCH23365.1"/>
    </source>
</evidence>
<dbReference type="GO" id="GO:0005737">
    <property type="term" value="C:cytoplasm"/>
    <property type="evidence" value="ECO:0007669"/>
    <property type="project" value="UniProtKB-SubCell"/>
</dbReference>
<evidence type="ECO:0000256" key="2">
    <source>
        <dbReference type="ARBA" id="ARBA00022552"/>
    </source>
</evidence>
<dbReference type="NCBIfam" id="NF008725">
    <property type="entry name" value="PRK11727.1"/>
    <property type="match status" value="1"/>
</dbReference>
<dbReference type="AlphaFoldDB" id="A0A1B9P4C5"/>
<comment type="catalytic activity">
    <reaction evidence="6">
        <text>adenosine(1618) in 23S rRNA + S-adenosyl-L-methionine = N(6)-methyladenosine(1618) in 23S rRNA + S-adenosyl-L-homocysteine + H(+)</text>
        <dbReference type="Rhea" id="RHEA:16497"/>
        <dbReference type="Rhea" id="RHEA-COMP:10229"/>
        <dbReference type="Rhea" id="RHEA-COMP:10231"/>
        <dbReference type="ChEBI" id="CHEBI:15378"/>
        <dbReference type="ChEBI" id="CHEBI:57856"/>
        <dbReference type="ChEBI" id="CHEBI:59789"/>
        <dbReference type="ChEBI" id="CHEBI:74411"/>
        <dbReference type="ChEBI" id="CHEBI:74449"/>
        <dbReference type="EC" id="2.1.1.181"/>
    </reaction>
</comment>
<dbReference type="PANTHER" id="PTHR13393:SF0">
    <property type="entry name" value="RNA N6-ADENOSINE-METHYLTRANSFERASE METTL16"/>
    <property type="match status" value="1"/>
</dbReference>
<dbReference type="InterPro" id="IPR010286">
    <property type="entry name" value="METTL16/RlmF"/>
</dbReference>
<proteinExistence type="inferred from homology"/>
<comment type="similarity">
    <text evidence="6">Belongs to the methyltransferase superfamily. METTL16/RlmF family.</text>
</comment>
<keyword evidence="3 6" id="KW-0489">Methyltransferase</keyword>
<evidence type="ECO:0000256" key="5">
    <source>
        <dbReference type="ARBA" id="ARBA00022691"/>
    </source>
</evidence>
<dbReference type="PIRSF" id="PIRSF029038">
    <property type="entry name" value="Mtase_YbiN_prd"/>
    <property type="match status" value="1"/>
</dbReference>
<dbReference type="OrthoDB" id="1115728at2"/>
<dbReference type="Gene3D" id="3.40.50.150">
    <property type="entry name" value="Vaccinia Virus protein VP39"/>
    <property type="match status" value="1"/>
</dbReference>
<evidence type="ECO:0000256" key="1">
    <source>
        <dbReference type="ARBA" id="ARBA00022490"/>
    </source>
</evidence>
<evidence type="ECO:0000256" key="4">
    <source>
        <dbReference type="ARBA" id="ARBA00022679"/>
    </source>
</evidence>
<dbReference type="Proteomes" id="UP000093523">
    <property type="component" value="Unassembled WGS sequence"/>
</dbReference>
<dbReference type="SUPFAM" id="SSF53335">
    <property type="entry name" value="S-adenosyl-L-methionine-dependent methyltransferases"/>
    <property type="match status" value="1"/>
</dbReference>
<dbReference type="GO" id="GO:0052907">
    <property type="term" value="F:23S rRNA (adenine(1618)-N(6))-methyltransferase activity"/>
    <property type="evidence" value="ECO:0007669"/>
    <property type="project" value="UniProtKB-EC"/>
</dbReference>
<evidence type="ECO:0000313" key="9">
    <source>
        <dbReference type="Proteomes" id="UP000093523"/>
    </source>
</evidence>
<comment type="subcellular location">
    <subcellularLocation>
        <location evidence="6">Cytoplasm</location>
    </subcellularLocation>
</comment>
<dbReference type="EC" id="2.1.1.181" evidence="6"/>
<protein>
    <recommendedName>
        <fullName evidence="6">Ribosomal RNA large subunit methyltransferase F</fullName>
        <ecNumber evidence="6">2.1.1.181</ecNumber>
    </recommendedName>
    <alternativeName>
        <fullName evidence="6">23S rRNA mA1618 methyltransferase</fullName>
    </alternativeName>
    <alternativeName>
        <fullName evidence="6">rRNA adenine N-6-methyltransferase</fullName>
    </alternativeName>
</protein>
<organism evidence="8 9">
    <name type="scientific">Aliivibrio logei</name>
    <name type="common">Vibrio logei</name>
    <dbReference type="NCBI Taxonomy" id="688"/>
    <lineage>
        <taxon>Bacteria</taxon>
        <taxon>Pseudomonadati</taxon>
        <taxon>Pseudomonadota</taxon>
        <taxon>Gammaproteobacteria</taxon>
        <taxon>Vibrionales</taxon>
        <taxon>Vibrionaceae</taxon>
        <taxon>Aliivibrio</taxon>
    </lineage>
</organism>
<keyword evidence="4 6" id="KW-0808">Transferase</keyword>
<gene>
    <name evidence="6" type="primary">rlmF</name>
    <name evidence="8" type="ORF">A6E04_05510</name>
</gene>
<dbReference type="PANTHER" id="PTHR13393">
    <property type="entry name" value="SAM-DEPENDENT METHYLTRANSFERASE"/>
    <property type="match status" value="1"/>
</dbReference>